<feature type="compositionally biased region" description="Polar residues" evidence="3">
    <location>
        <begin position="605"/>
        <end position="617"/>
    </location>
</feature>
<reference evidence="6" key="2">
    <citation type="journal article" date="2023" name="Science">
        <title>Genomic signatures of disease resistance in endangered staghorn corals.</title>
        <authorList>
            <person name="Vollmer S.V."/>
            <person name="Selwyn J.D."/>
            <person name="Despard B.A."/>
            <person name="Roesel C.L."/>
        </authorList>
    </citation>
    <scope>NUCLEOTIDE SEQUENCE</scope>
    <source>
        <strain evidence="6">K2</strain>
    </source>
</reference>
<organism evidence="6 7">
    <name type="scientific">Acropora cervicornis</name>
    <name type="common">Staghorn coral</name>
    <dbReference type="NCBI Taxonomy" id="6130"/>
    <lineage>
        <taxon>Eukaryota</taxon>
        <taxon>Metazoa</taxon>
        <taxon>Cnidaria</taxon>
        <taxon>Anthozoa</taxon>
        <taxon>Hexacorallia</taxon>
        <taxon>Scleractinia</taxon>
        <taxon>Astrocoeniina</taxon>
        <taxon>Acroporidae</taxon>
        <taxon>Acropora</taxon>
    </lineage>
</organism>
<dbReference type="InterPro" id="IPR000072">
    <property type="entry name" value="PDGF/VEGF_dom"/>
</dbReference>
<accession>A0AAD9QJ00</accession>
<name>A0AAD9QJ00_ACRCE</name>
<proteinExistence type="predicted"/>
<dbReference type="GO" id="GO:0016020">
    <property type="term" value="C:membrane"/>
    <property type="evidence" value="ECO:0007669"/>
    <property type="project" value="InterPro"/>
</dbReference>
<keyword evidence="1" id="KW-0339">Growth factor</keyword>
<evidence type="ECO:0000256" key="2">
    <source>
        <dbReference type="ARBA" id="ARBA00023157"/>
    </source>
</evidence>
<keyword evidence="7" id="KW-1185">Reference proteome</keyword>
<keyword evidence="4" id="KW-0812">Transmembrane</keyword>
<dbReference type="GO" id="GO:0001938">
    <property type="term" value="P:positive regulation of endothelial cell proliferation"/>
    <property type="evidence" value="ECO:0007669"/>
    <property type="project" value="TreeGrafter"/>
</dbReference>
<reference evidence="6" key="1">
    <citation type="journal article" date="2023" name="G3 (Bethesda)">
        <title>Whole genome assembly and annotation of the endangered Caribbean coral Acropora cervicornis.</title>
        <authorList>
            <person name="Selwyn J.D."/>
            <person name="Vollmer S.V."/>
        </authorList>
    </citation>
    <scope>NUCLEOTIDE SEQUENCE</scope>
    <source>
        <strain evidence="6">K2</strain>
    </source>
</reference>
<evidence type="ECO:0000256" key="3">
    <source>
        <dbReference type="SAM" id="MobiDB-lite"/>
    </source>
</evidence>
<dbReference type="Proteomes" id="UP001249851">
    <property type="component" value="Unassembled WGS sequence"/>
</dbReference>
<evidence type="ECO:0000259" key="5">
    <source>
        <dbReference type="PROSITE" id="PS50278"/>
    </source>
</evidence>
<dbReference type="PANTHER" id="PTHR12025:SF15">
    <property type="entry name" value="VASCULAR ENDOTHELIAL GROWTH FACTOR C-LIKE ISOFORM X1"/>
    <property type="match status" value="1"/>
</dbReference>
<keyword evidence="4" id="KW-0472">Membrane</keyword>
<dbReference type="GO" id="GO:0008083">
    <property type="term" value="F:growth factor activity"/>
    <property type="evidence" value="ECO:0007669"/>
    <property type="project" value="UniProtKB-KW"/>
</dbReference>
<dbReference type="GO" id="GO:0048010">
    <property type="term" value="P:vascular endothelial growth factor receptor signaling pathway"/>
    <property type="evidence" value="ECO:0007669"/>
    <property type="project" value="TreeGrafter"/>
</dbReference>
<dbReference type="GO" id="GO:0042056">
    <property type="term" value="F:chemoattractant activity"/>
    <property type="evidence" value="ECO:0007669"/>
    <property type="project" value="TreeGrafter"/>
</dbReference>
<protein>
    <recommendedName>
        <fullName evidence="5">Platelet-derived growth factor (PDGF) family profile domain-containing protein</fullName>
    </recommendedName>
</protein>
<sequence>MRLKSFISQIFFSGILSQDIGCKPRKVLIPIDAPRYQFFPRFAEVFRCGGACSTLSPNIQQCRAATWNNLTGQIFDLSRVTDPLKEAAFENHTSCQCECVVKAEDCSENEVYKAEQCNCECKYENDPPPCPERFTWSPFQCKCVCGGPVLFCPSRQEWNHDACDCVCTQSAVENCKYENKYLNASTCLCEEQGPQVLVTVPPNKDFRGASKSMDWGPILIAMVVEFIILVVLFDLYLLWRYNKGCIHWIVVKCSRAPKAPSGPESVSLANGNSERADETRNSQQYANNLKTFSKSQESVISSEVIKMTIKTHSCLGMLTTIALLVFTQKGEGLENVECGQPHESVVAVDSPDHKYYPFFVKLHRCLGSASLTSPLIQRCVPKAYVELNVQVYKIDHGMSTITVRNHTKCERACVRTPDECDPTLEDWVKDQCDCNCKYQNGPPKELACKENFRWNKNTCKCECAKARDICPARMTWSNETCGCRCLDSVVNECTGAKMGIDVDCNCVTVLPRTGAFKCAKSQIHLFLTLLTGQAVIILVLICALVHWVRKRSRQKSDHSSVDKLNSNKSDKEIYHHFEVEIQFMSIIATTFVNAYLSDSQKDVESGSTDSLEGNKCTSNDDVRRTVPSSSQSKKTDL</sequence>
<dbReference type="GO" id="GO:0050930">
    <property type="term" value="P:induction of positive chemotaxis"/>
    <property type="evidence" value="ECO:0007669"/>
    <property type="project" value="TreeGrafter"/>
</dbReference>
<dbReference type="GO" id="GO:0005615">
    <property type="term" value="C:extracellular space"/>
    <property type="evidence" value="ECO:0007669"/>
    <property type="project" value="TreeGrafter"/>
</dbReference>
<dbReference type="GO" id="GO:0005172">
    <property type="term" value="F:vascular endothelial growth factor receptor binding"/>
    <property type="evidence" value="ECO:0007669"/>
    <property type="project" value="TreeGrafter"/>
</dbReference>
<dbReference type="InterPro" id="IPR029034">
    <property type="entry name" value="Cystine-knot_cytokine"/>
</dbReference>
<feature type="compositionally biased region" description="Polar residues" evidence="3">
    <location>
        <begin position="626"/>
        <end position="637"/>
    </location>
</feature>
<feature type="transmembrane region" description="Helical" evidence="4">
    <location>
        <begin position="215"/>
        <end position="239"/>
    </location>
</feature>
<comment type="caution">
    <text evidence="6">The sequence shown here is derived from an EMBL/GenBank/DDBJ whole genome shotgun (WGS) entry which is preliminary data.</text>
</comment>
<dbReference type="PANTHER" id="PTHR12025">
    <property type="entry name" value="VASCULAR ENDOTHELIAL GROWTH FACTOR"/>
    <property type="match status" value="1"/>
</dbReference>
<feature type="transmembrane region" description="Helical" evidence="4">
    <location>
        <begin position="525"/>
        <end position="548"/>
    </location>
</feature>
<evidence type="ECO:0000256" key="1">
    <source>
        <dbReference type="ARBA" id="ARBA00023030"/>
    </source>
</evidence>
<gene>
    <name evidence="6" type="ORF">P5673_014481</name>
</gene>
<evidence type="ECO:0000313" key="6">
    <source>
        <dbReference type="EMBL" id="KAK2562226.1"/>
    </source>
</evidence>
<dbReference type="Gene3D" id="2.10.90.10">
    <property type="entry name" value="Cystine-knot cytokines"/>
    <property type="match status" value="2"/>
</dbReference>
<feature type="region of interest" description="Disordered" evidence="3">
    <location>
        <begin position="601"/>
        <end position="637"/>
    </location>
</feature>
<dbReference type="InterPro" id="IPR050507">
    <property type="entry name" value="PDGF/VEGF_growth_factor"/>
</dbReference>
<evidence type="ECO:0000256" key="4">
    <source>
        <dbReference type="SAM" id="Phobius"/>
    </source>
</evidence>
<dbReference type="AlphaFoldDB" id="A0AAD9QJ00"/>
<keyword evidence="2" id="KW-1015">Disulfide bond</keyword>
<evidence type="ECO:0000313" key="7">
    <source>
        <dbReference type="Proteomes" id="UP001249851"/>
    </source>
</evidence>
<feature type="domain" description="Platelet-derived growth factor (PDGF) family profile" evidence="5">
    <location>
        <begin position="22"/>
        <end position="102"/>
    </location>
</feature>
<dbReference type="SUPFAM" id="SSF57501">
    <property type="entry name" value="Cystine-knot cytokines"/>
    <property type="match status" value="2"/>
</dbReference>
<dbReference type="SMART" id="SM00141">
    <property type="entry name" value="PDGF"/>
    <property type="match status" value="1"/>
</dbReference>
<dbReference type="PROSITE" id="PS50278">
    <property type="entry name" value="PDGF_2"/>
    <property type="match status" value="1"/>
</dbReference>
<keyword evidence="4" id="KW-1133">Transmembrane helix</keyword>
<feature type="region of interest" description="Disordered" evidence="3">
    <location>
        <begin position="257"/>
        <end position="280"/>
    </location>
</feature>
<dbReference type="GO" id="GO:0001666">
    <property type="term" value="P:response to hypoxia"/>
    <property type="evidence" value="ECO:0007669"/>
    <property type="project" value="TreeGrafter"/>
</dbReference>
<dbReference type="EMBL" id="JARQWQ010000029">
    <property type="protein sequence ID" value="KAK2562226.1"/>
    <property type="molecule type" value="Genomic_DNA"/>
</dbReference>